<keyword evidence="1" id="KW-0472">Membrane</keyword>
<evidence type="ECO:0008006" key="4">
    <source>
        <dbReference type="Google" id="ProtNLM"/>
    </source>
</evidence>
<dbReference type="Proteomes" id="UP000177141">
    <property type="component" value="Unassembled WGS sequence"/>
</dbReference>
<feature type="transmembrane region" description="Helical" evidence="1">
    <location>
        <begin position="164"/>
        <end position="184"/>
    </location>
</feature>
<gene>
    <name evidence="2" type="ORF">A3A93_03085</name>
</gene>
<evidence type="ECO:0000256" key="1">
    <source>
        <dbReference type="SAM" id="Phobius"/>
    </source>
</evidence>
<proteinExistence type="predicted"/>
<evidence type="ECO:0000313" key="2">
    <source>
        <dbReference type="EMBL" id="OGK46336.1"/>
    </source>
</evidence>
<keyword evidence="1" id="KW-0812">Transmembrane</keyword>
<keyword evidence="1" id="KW-1133">Transmembrane helix</keyword>
<accession>A0A1F7ISN4</accession>
<dbReference type="AlphaFoldDB" id="A0A1F7ISN4"/>
<feature type="transmembrane region" description="Helical" evidence="1">
    <location>
        <begin position="41"/>
        <end position="70"/>
    </location>
</feature>
<feature type="transmembrane region" description="Helical" evidence="1">
    <location>
        <begin position="12"/>
        <end position="29"/>
    </location>
</feature>
<feature type="transmembrane region" description="Helical" evidence="1">
    <location>
        <begin position="77"/>
        <end position="98"/>
    </location>
</feature>
<dbReference type="STRING" id="1802061.A3A93_03085"/>
<reference evidence="2 3" key="1">
    <citation type="journal article" date="2016" name="Nat. Commun.">
        <title>Thousands of microbial genomes shed light on interconnected biogeochemical processes in an aquifer system.</title>
        <authorList>
            <person name="Anantharaman K."/>
            <person name="Brown C.T."/>
            <person name="Hug L.A."/>
            <person name="Sharon I."/>
            <person name="Castelle C.J."/>
            <person name="Probst A.J."/>
            <person name="Thomas B.C."/>
            <person name="Singh A."/>
            <person name="Wilkins M.J."/>
            <person name="Karaoz U."/>
            <person name="Brodie E.L."/>
            <person name="Williams K.H."/>
            <person name="Hubbard S.S."/>
            <person name="Banfield J.F."/>
        </authorList>
    </citation>
    <scope>NUCLEOTIDE SEQUENCE [LARGE SCALE GENOMIC DNA]</scope>
</reference>
<sequence length="185" mass="20598">MKFWRHYHYKNLTYLTVSIIIAIFLLQNKDFQTMLHGLGEWGYVGALLGGMLFSSTFTVSIGSVILFVLANNHLSSIEIAIFGAIGSVLCDFIIFQAIRSHGLIDEIKHVFEFMGGEKLHHLLNTKYFTWTLPVAGAIIIASPLPDEVGVSLMGISHMRPSRFLLLSFGLNFTGILIIITAARII</sequence>
<comment type="caution">
    <text evidence="2">The sequence shown here is derived from an EMBL/GenBank/DDBJ whole genome shotgun (WGS) entry which is preliminary data.</text>
</comment>
<protein>
    <recommendedName>
        <fullName evidence="4">TVP38/TMEM64 family membrane protein</fullName>
    </recommendedName>
</protein>
<feature type="transmembrane region" description="Helical" evidence="1">
    <location>
        <begin position="127"/>
        <end position="144"/>
    </location>
</feature>
<organism evidence="2 3">
    <name type="scientific">Candidatus Roizmanbacteria bacterium RIFCSPLOWO2_01_FULL_38_12</name>
    <dbReference type="NCBI Taxonomy" id="1802061"/>
    <lineage>
        <taxon>Bacteria</taxon>
        <taxon>Candidatus Roizmaniibacteriota</taxon>
    </lineage>
</organism>
<name>A0A1F7ISN4_9BACT</name>
<dbReference type="EMBL" id="MGAL01000043">
    <property type="protein sequence ID" value="OGK46336.1"/>
    <property type="molecule type" value="Genomic_DNA"/>
</dbReference>
<evidence type="ECO:0000313" key="3">
    <source>
        <dbReference type="Proteomes" id="UP000177141"/>
    </source>
</evidence>